<keyword evidence="2" id="KW-1185">Reference proteome</keyword>
<protein>
    <submittedName>
        <fullName evidence="1">2Fe-2S ferredoxin</fullName>
    </submittedName>
</protein>
<accession>A0A9X0WF83</accession>
<dbReference type="AlphaFoldDB" id="A0A9X0WF83"/>
<organism evidence="1 2">
    <name type="scientific">Thiocapsa imhoffii</name>
    <dbReference type="NCBI Taxonomy" id="382777"/>
    <lineage>
        <taxon>Bacteria</taxon>
        <taxon>Pseudomonadati</taxon>
        <taxon>Pseudomonadota</taxon>
        <taxon>Gammaproteobacteria</taxon>
        <taxon>Chromatiales</taxon>
        <taxon>Chromatiaceae</taxon>
        <taxon>Thiocapsa</taxon>
    </lineage>
</organism>
<evidence type="ECO:0000313" key="1">
    <source>
        <dbReference type="EMBL" id="MBK1643468.1"/>
    </source>
</evidence>
<reference evidence="1 2" key="1">
    <citation type="journal article" date="2020" name="Microorganisms">
        <title>Osmotic Adaptation and Compatible Solute Biosynthesis of Phototrophic Bacteria as Revealed from Genome Analyses.</title>
        <authorList>
            <person name="Imhoff J.F."/>
            <person name="Rahn T."/>
            <person name="Kunzel S."/>
            <person name="Keller A."/>
            <person name="Neulinger S.C."/>
        </authorList>
    </citation>
    <scope>NUCLEOTIDE SEQUENCE [LARGE SCALE GENOMIC DNA]</scope>
    <source>
        <strain evidence="1 2">DSM 21303</strain>
    </source>
</reference>
<dbReference type="RefSeq" id="WP_200386346.1">
    <property type="nucleotide sequence ID" value="NZ_NRSD01000001.1"/>
</dbReference>
<dbReference type="SUPFAM" id="SSF52833">
    <property type="entry name" value="Thioredoxin-like"/>
    <property type="match status" value="1"/>
</dbReference>
<name>A0A9X0WF83_9GAMM</name>
<dbReference type="EMBL" id="NRSD01000001">
    <property type="protein sequence ID" value="MBK1643468.1"/>
    <property type="molecule type" value="Genomic_DNA"/>
</dbReference>
<dbReference type="InterPro" id="IPR036249">
    <property type="entry name" value="Thioredoxin-like_sf"/>
</dbReference>
<dbReference type="Gene3D" id="3.40.30.10">
    <property type="entry name" value="Glutaredoxin"/>
    <property type="match status" value="1"/>
</dbReference>
<sequence>MSFYRYHVFLCTNQREDGRQSCQQCDATAMRDFLKQRTKELSLTGPGGVRINTAGCLDRCAEGPVMVVYPEAIWYTYVDREDLEDILQDHLIGGRPVERLRLPD</sequence>
<evidence type="ECO:0000313" key="2">
    <source>
        <dbReference type="Proteomes" id="UP001138802"/>
    </source>
</evidence>
<proteinExistence type="predicted"/>
<dbReference type="Proteomes" id="UP001138802">
    <property type="component" value="Unassembled WGS sequence"/>
</dbReference>
<gene>
    <name evidence="1" type="ORF">CKO25_02100</name>
</gene>
<comment type="caution">
    <text evidence="1">The sequence shown here is derived from an EMBL/GenBank/DDBJ whole genome shotgun (WGS) entry which is preliminary data.</text>
</comment>
<dbReference type="CDD" id="cd02980">
    <property type="entry name" value="TRX_Fd_family"/>
    <property type="match status" value="1"/>
</dbReference>